<reference evidence="4 5" key="1">
    <citation type="submission" date="2022-03" db="EMBL/GenBank/DDBJ databases">
        <authorList>
            <person name="Macdonald S."/>
            <person name="Ahmed S."/>
            <person name="Newling K."/>
        </authorList>
    </citation>
    <scope>NUCLEOTIDE SEQUENCE [LARGE SCALE GENOMIC DNA]</scope>
</reference>
<dbReference type="InterPro" id="IPR036404">
    <property type="entry name" value="Jacalin-like_lectin_dom_sf"/>
</dbReference>
<keyword evidence="2" id="KW-0430">Lectin</keyword>
<dbReference type="SUPFAM" id="SSF51101">
    <property type="entry name" value="Mannose-binding lectins"/>
    <property type="match status" value="2"/>
</dbReference>
<dbReference type="Pfam" id="PF01419">
    <property type="entry name" value="Jacalin"/>
    <property type="match status" value="2"/>
</dbReference>
<dbReference type="AlphaFoldDB" id="A0ABC8JY54"/>
<dbReference type="PANTHER" id="PTHR47293:SF13">
    <property type="entry name" value="JACALIN-RELATED LECTIN 45"/>
    <property type="match status" value="1"/>
</dbReference>
<comment type="similarity">
    <text evidence="1">Belongs to the jacalin lectin family.</text>
</comment>
<gene>
    <name evidence="4" type="ORF">ERUC_LOCUS16954</name>
</gene>
<name>A0ABC8JY54_ERUVS</name>
<dbReference type="EMBL" id="CAKOAT010153822">
    <property type="protein sequence ID" value="CAH8346590.1"/>
    <property type="molecule type" value="Genomic_DNA"/>
</dbReference>
<accession>A0ABC8JY54</accession>
<dbReference type="PROSITE" id="PS51752">
    <property type="entry name" value="JACALIN_LECTIN"/>
    <property type="match status" value="2"/>
</dbReference>
<evidence type="ECO:0000313" key="5">
    <source>
        <dbReference type="Proteomes" id="UP001642260"/>
    </source>
</evidence>
<evidence type="ECO:0000259" key="3">
    <source>
        <dbReference type="PROSITE" id="PS51752"/>
    </source>
</evidence>
<feature type="domain" description="Jacalin-type lectin" evidence="3">
    <location>
        <begin position="142"/>
        <end position="207"/>
    </location>
</feature>
<dbReference type="InterPro" id="IPR001229">
    <property type="entry name" value="Jacalin-like_lectin_dom"/>
</dbReference>
<comment type="caution">
    <text evidence="4">The sequence shown here is derived from an EMBL/GenBank/DDBJ whole genome shotgun (WGS) entry which is preliminary data.</text>
</comment>
<dbReference type="GO" id="GO:0030246">
    <property type="term" value="F:carbohydrate binding"/>
    <property type="evidence" value="ECO:0007669"/>
    <property type="project" value="UniProtKB-KW"/>
</dbReference>
<organism evidence="4 5">
    <name type="scientific">Eruca vesicaria subsp. sativa</name>
    <name type="common">Garden rocket</name>
    <name type="synonym">Eruca sativa</name>
    <dbReference type="NCBI Taxonomy" id="29727"/>
    <lineage>
        <taxon>Eukaryota</taxon>
        <taxon>Viridiplantae</taxon>
        <taxon>Streptophyta</taxon>
        <taxon>Embryophyta</taxon>
        <taxon>Tracheophyta</taxon>
        <taxon>Spermatophyta</taxon>
        <taxon>Magnoliopsida</taxon>
        <taxon>eudicotyledons</taxon>
        <taxon>Gunneridae</taxon>
        <taxon>Pentapetalae</taxon>
        <taxon>rosids</taxon>
        <taxon>malvids</taxon>
        <taxon>Brassicales</taxon>
        <taxon>Brassicaceae</taxon>
        <taxon>Brassiceae</taxon>
        <taxon>Eruca</taxon>
    </lineage>
</organism>
<evidence type="ECO:0000256" key="1">
    <source>
        <dbReference type="ARBA" id="ARBA00006568"/>
    </source>
</evidence>
<evidence type="ECO:0000313" key="4">
    <source>
        <dbReference type="EMBL" id="CAH8346590.1"/>
    </source>
</evidence>
<dbReference type="PANTHER" id="PTHR47293">
    <property type="entry name" value="JACALIN-RELATED LECTIN 3"/>
    <property type="match status" value="1"/>
</dbReference>
<protein>
    <recommendedName>
        <fullName evidence="3">Jacalin-type lectin domain-containing protein</fullName>
    </recommendedName>
</protein>
<feature type="domain" description="Jacalin-type lectin" evidence="3">
    <location>
        <begin position="1"/>
        <end position="78"/>
    </location>
</feature>
<dbReference type="Gene3D" id="2.100.10.30">
    <property type="entry name" value="Jacalin-like lectin domain"/>
    <property type="match status" value="2"/>
</dbReference>
<sequence>MSPLSSSKHVKALDDGVKDGVKTVVIGEDSLGVVYIKIQYVRNGHVVELEHGSERGPQITETEFEVNGPDEYITCIEGARGEAKRFNDDVYYKWYPKLKFMHDVQVRGQPWNEASSAPWTFWTSGRFLYDLTAKFFVVSSALKQLEPQGGSNGHSWDDEAYDGLRRVFIGEDGGRVSSVEFVYAKGDQCITHCHGMHSNERKEVYPY</sequence>
<dbReference type="SMART" id="SM00915">
    <property type="entry name" value="Jacalin"/>
    <property type="match status" value="1"/>
</dbReference>
<keyword evidence="5" id="KW-1185">Reference proteome</keyword>
<evidence type="ECO:0000256" key="2">
    <source>
        <dbReference type="ARBA" id="ARBA00022734"/>
    </source>
</evidence>
<proteinExistence type="inferred from homology"/>
<dbReference type="Proteomes" id="UP001642260">
    <property type="component" value="Unassembled WGS sequence"/>
</dbReference>